<evidence type="ECO:0000313" key="1">
    <source>
        <dbReference type="EMBL" id="EGW01668.1"/>
    </source>
</evidence>
<reference evidence="2" key="1">
    <citation type="journal article" date="2011" name="Nat. Biotechnol.">
        <title>The genomic sequence of the Chinese hamster ovary (CHO)-K1 cell line.</title>
        <authorList>
            <person name="Xu X."/>
            <person name="Nagarajan H."/>
            <person name="Lewis N.E."/>
            <person name="Pan S."/>
            <person name="Cai Z."/>
            <person name="Liu X."/>
            <person name="Chen W."/>
            <person name="Xie M."/>
            <person name="Wang W."/>
            <person name="Hammond S."/>
            <person name="Andersen M.R."/>
            <person name="Neff N."/>
            <person name="Passarelli B."/>
            <person name="Koh W."/>
            <person name="Fan H.C."/>
            <person name="Wang J."/>
            <person name="Gui Y."/>
            <person name="Lee K.H."/>
            <person name="Betenbaugh M.J."/>
            <person name="Quake S.R."/>
            <person name="Famili I."/>
            <person name="Palsson B.O."/>
            <person name="Wang J."/>
        </authorList>
    </citation>
    <scope>NUCLEOTIDE SEQUENCE [LARGE SCALE GENOMIC DNA]</scope>
    <source>
        <strain evidence="2">CHO K1 cell line</strain>
    </source>
</reference>
<dbReference type="EMBL" id="JH000373">
    <property type="protein sequence ID" value="EGW01668.1"/>
    <property type="molecule type" value="Genomic_DNA"/>
</dbReference>
<sequence>MDKICLHKQEVQREKVIQDLNLKVNGCSYVEMTLALAETQLKSDLNVVKLTNL</sequence>
<evidence type="ECO:0000313" key="2">
    <source>
        <dbReference type="Proteomes" id="UP000001075"/>
    </source>
</evidence>
<dbReference type="AlphaFoldDB" id="G3HHA0"/>
<dbReference type="STRING" id="10029.G3HHA0"/>
<organism evidence="1 2">
    <name type="scientific">Cricetulus griseus</name>
    <name type="common">Chinese hamster</name>
    <name type="synonym">Cricetulus barabensis griseus</name>
    <dbReference type="NCBI Taxonomy" id="10029"/>
    <lineage>
        <taxon>Eukaryota</taxon>
        <taxon>Metazoa</taxon>
        <taxon>Chordata</taxon>
        <taxon>Craniata</taxon>
        <taxon>Vertebrata</taxon>
        <taxon>Euteleostomi</taxon>
        <taxon>Mammalia</taxon>
        <taxon>Eutheria</taxon>
        <taxon>Euarchontoglires</taxon>
        <taxon>Glires</taxon>
        <taxon>Rodentia</taxon>
        <taxon>Myomorpha</taxon>
        <taxon>Muroidea</taxon>
        <taxon>Cricetidae</taxon>
        <taxon>Cricetinae</taxon>
        <taxon>Cricetulus</taxon>
    </lineage>
</organism>
<name>G3HHA0_CRIGR</name>
<dbReference type="Proteomes" id="UP000001075">
    <property type="component" value="Unassembled WGS sequence"/>
</dbReference>
<protein>
    <submittedName>
        <fullName evidence="1">Fanconi anemia group B protein-like</fullName>
    </submittedName>
</protein>
<accession>G3HHA0</accession>
<gene>
    <name evidence="1" type="ORF">I79_009998</name>
</gene>
<proteinExistence type="predicted"/>
<dbReference type="InParanoid" id="G3HHA0"/>